<dbReference type="AlphaFoldDB" id="A0A6A5UY92"/>
<dbReference type="SUPFAM" id="SSF53474">
    <property type="entry name" value="alpha/beta-Hydrolases"/>
    <property type="match status" value="1"/>
</dbReference>
<dbReference type="InterPro" id="IPR000675">
    <property type="entry name" value="Cutinase/axe"/>
</dbReference>
<dbReference type="Pfam" id="PF01083">
    <property type="entry name" value="Cutinase"/>
    <property type="match status" value="1"/>
</dbReference>
<accession>A0A6A5UY92</accession>
<dbReference type="SMART" id="SM01110">
    <property type="entry name" value="Cutinase"/>
    <property type="match status" value="1"/>
</dbReference>
<dbReference type="OrthoDB" id="3225429at2759"/>
<dbReference type="InterPro" id="IPR029058">
    <property type="entry name" value="AB_hydrolase_fold"/>
</dbReference>
<keyword evidence="1" id="KW-0378">Hydrolase</keyword>
<reference evidence="3" key="1">
    <citation type="journal article" date="2020" name="Stud. Mycol.">
        <title>101 Dothideomycetes genomes: a test case for predicting lifestyles and emergence of pathogens.</title>
        <authorList>
            <person name="Haridas S."/>
            <person name="Albert R."/>
            <person name="Binder M."/>
            <person name="Bloem J."/>
            <person name="Labutti K."/>
            <person name="Salamov A."/>
            <person name="Andreopoulos B."/>
            <person name="Baker S."/>
            <person name="Barry K."/>
            <person name="Bills G."/>
            <person name="Bluhm B."/>
            <person name="Cannon C."/>
            <person name="Castanera R."/>
            <person name="Culley D."/>
            <person name="Daum C."/>
            <person name="Ezra D."/>
            <person name="Gonzalez J."/>
            <person name="Henrissat B."/>
            <person name="Kuo A."/>
            <person name="Liang C."/>
            <person name="Lipzen A."/>
            <person name="Lutzoni F."/>
            <person name="Magnuson J."/>
            <person name="Mondo S."/>
            <person name="Nolan M."/>
            <person name="Ohm R."/>
            <person name="Pangilinan J."/>
            <person name="Park H.-J."/>
            <person name="Ramirez L."/>
            <person name="Alfaro M."/>
            <person name="Sun H."/>
            <person name="Tritt A."/>
            <person name="Yoshinaga Y."/>
            <person name="Zwiers L.-H."/>
            <person name="Turgeon B."/>
            <person name="Goodwin S."/>
            <person name="Spatafora J."/>
            <person name="Crous P."/>
            <person name="Grigoriev I."/>
        </authorList>
    </citation>
    <scope>NUCLEOTIDE SEQUENCE</scope>
    <source>
        <strain evidence="3">CBS 107.79</strain>
    </source>
</reference>
<evidence type="ECO:0000313" key="3">
    <source>
        <dbReference type="EMBL" id="KAF1967836.1"/>
    </source>
</evidence>
<evidence type="ECO:0000256" key="2">
    <source>
        <dbReference type="ARBA" id="ARBA00023157"/>
    </source>
</evidence>
<dbReference type="EMBL" id="ML976727">
    <property type="protein sequence ID" value="KAF1967836.1"/>
    <property type="molecule type" value="Genomic_DNA"/>
</dbReference>
<dbReference type="Proteomes" id="UP000800036">
    <property type="component" value="Unassembled WGS sequence"/>
</dbReference>
<dbReference type="PANTHER" id="PTHR33630">
    <property type="entry name" value="CUTINASE RV1984C-RELATED-RELATED"/>
    <property type="match status" value="1"/>
</dbReference>
<dbReference type="PANTHER" id="PTHR33630:SF9">
    <property type="entry name" value="CUTINASE 4"/>
    <property type="match status" value="1"/>
</dbReference>
<keyword evidence="2" id="KW-1015">Disulfide bond</keyword>
<protein>
    <submittedName>
        <fullName evidence="3">Cutinase</fullName>
    </submittedName>
</protein>
<keyword evidence="4" id="KW-1185">Reference proteome</keyword>
<evidence type="ECO:0000256" key="1">
    <source>
        <dbReference type="ARBA" id="ARBA00022801"/>
    </source>
</evidence>
<sequence length="220" mass="22985">MLFVPILAATVYAAPVEQLDKRAACSSYTIINTRGTGEIQGPSTGFRTMNRNIQAQIPGGKIYNTVYAAGFDQNSALGTTGIVNQVKKGVQSNPNQCFILEGYSQGAAATVNALSKLTGANFDAVKGVFLIGDPLHKRGLKCNVDNKGGSTLKNVSGVSAALIGGIPDAWVNKTLDVCIYGDGVCDTTHGFGVNAQHLQYSGDAPTQDLGTKFVLQQLGA</sequence>
<evidence type="ECO:0000313" key="4">
    <source>
        <dbReference type="Proteomes" id="UP000800036"/>
    </source>
</evidence>
<organism evidence="3 4">
    <name type="scientific">Bimuria novae-zelandiae CBS 107.79</name>
    <dbReference type="NCBI Taxonomy" id="1447943"/>
    <lineage>
        <taxon>Eukaryota</taxon>
        <taxon>Fungi</taxon>
        <taxon>Dikarya</taxon>
        <taxon>Ascomycota</taxon>
        <taxon>Pezizomycotina</taxon>
        <taxon>Dothideomycetes</taxon>
        <taxon>Pleosporomycetidae</taxon>
        <taxon>Pleosporales</taxon>
        <taxon>Massarineae</taxon>
        <taxon>Didymosphaeriaceae</taxon>
        <taxon>Bimuria</taxon>
    </lineage>
</organism>
<proteinExistence type="predicted"/>
<name>A0A6A5UY92_9PLEO</name>
<dbReference type="Gene3D" id="3.40.50.1820">
    <property type="entry name" value="alpha/beta hydrolase"/>
    <property type="match status" value="1"/>
</dbReference>
<dbReference type="GO" id="GO:0052689">
    <property type="term" value="F:carboxylic ester hydrolase activity"/>
    <property type="evidence" value="ECO:0007669"/>
    <property type="project" value="UniProtKB-ARBA"/>
</dbReference>
<gene>
    <name evidence="3" type="ORF">BU23DRAFT_583598</name>
</gene>